<protein>
    <submittedName>
        <fullName evidence="11">Chondroitin sulfate proteoglycan 4</fullName>
    </submittedName>
</protein>
<keyword evidence="7" id="KW-1133">Transmembrane helix</keyword>
<proteinExistence type="predicted"/>
<feature type="repeat" description="CSPG" evidence="5">
    <location>
        <begin position="1579"/>
        <end position="1675"/>
    </location>
</feature>
<dbReference type="CDD" id="cd00110">
    <property type="entry name" value="LamG"/>
    <property type="match status" value="2"/>
</dbReference>
<reference evidence="11" key="1">
    <citation type="submission" date="2025-08" db="UniProtKB">
        <authorList>
            <consortium name="RefSeq"/>
        </authorList>
    </citation>
    <scope>IDENTIFICATION</scope>
</reference>
<dbReference type="SUPFAM" id="SSF49899">
    <property type="entry name" value="Concanavalin A-like lectins/glucanases"/>
    <property type="match status" value="2"/>
</dbReference>
<keyword evidence="1 8" id="KW-0732">Signal</keyword>
<dbReference type="InterPro" id="IPR001791">
    <property type="entry name" value="Laminin_G"/>
</dbReference>
<dbReference type="CTD" id="1464"/>
<feature type="repeat" description="CSPG" evidence="5">
    <location>
        <begin position="665"/>
        <end position="758"/>
    </location>
</feature>
<dbReference type="OrthoDB" id="9026019at2759"/>
<dbReference type="Gene3D" id="2.60.120.200">
    <property type="match status" value="2"/>
</dbReference>
<accession>A0A6P8F7I4</accession>
<evidence type="ECO:0000256" key="7">
    <source>
        <dbReference type="SAM" id="Phobius"/>
    </source>
</evidence>
<name>A0A6P8F7I4_CLUHA</name>
<feature type="repeat" description="CSPG" evidence="5">
    <location>
        <begin position="896"/>
        <end position="990"/>
    </location>
</feature>
<dbReference type="KEGG" id="char:105891504"/>
<keyword evidence="3" id="KW-0325">Glycoprotein</keyword>
<keyword evidence="7" id="KW-0472">Membrane</keyword>
<feature type="repeat" description="CSPG" evidence="5">
    <location>
        <begin position="1020"/>
        <end position="1112"/>
    </location>
</feature>
<feature type="repeat" description="CSPG" evidence="5">
    <location>
        <begin position="433"/>
        <end position="527"/>
    </location>
</feature>
<feature type="region of interest" description="Disordered" evidence="6">
    <location>
        <begin position="2249"/>
        <end position="2286"/>
    </location>
</feature>
<feature type="domain" description="Laminin G" evidence="9">
    <location>
        <begin position="203"/>
        <end position="384"/>
    </location>
</feature>
<dbReference type="Pfam" id="PF02210">
    <property type="entry name" value="Laminin_G_2"/>
    <property type="match status" value="2"/>
</dbReference>
<evidence type="ECO:0000256" key="5">
    <source>
        <dbReference type="PROSITE-ProRule" id="PRU01201"/>
    </source>
</evidence>
<dbReference type="SMART" id="SM00282">
    <property type="entry name" value="LamG"/>
    <property type="match status" value="2"/>
</dbReference>
<keyword evidence="10" id="KW-1185">Reference proteome</keyword>
<evidence type="ECO:0000313" key="11">
    <source>
        <dbReference type="RefSeq" id="XP_031421079.1"/>
    </source>
</evidence>
<evidence type="ECO:0000259" key="9">
    <source>
        <dbReference type="PROSITE" id="PS50025"/>
    </source>
</evidence>
<feature type="region of interest" description="Disordered" evidence="6">
    <location>
        <begin position="2177"/>
        <end position="2205"/>
    </location>
</feature>
<gene>
    <name evidence="11" type="primary">cspg4</name>
</gene>
<evidence type="ECO:0000256" key="4">
    <source>
        <dbReference type="PROSITE-ProRule" id="PRU00122"/>
    </source>
</evidence>
<feature type="chain" id="PRO_5028380669" evidence="8">
    <location>
        <begin position="24"/>
        <end position="2306"/>
    </location>
</feature>
<dbReference type="PANTHER" id="PTHR45739">
    <property type="entry name" value="MATRIX PROTEIN, PUTATIVE-RELATED"/>
    <property type="match status" value="1"/>
</dbReference>
<feature type="transmembrane region" description="Helical" evidence="7">
    <location>
        <begin position="2213"/>
        <end position="2238"/>
    </location>
</feature>
<organism evidence="10 11">
    <name type="scientific">Clupea harengus</name>
    <name type="common">Atlantic herring</name>
    <dbReference type="NCBI Taxonomy" id="7950"/>
    <lineage>
        <taxon>Eukaryota</taxon>
        <taxon>Metazoa</taxon>
        <taxon>Chordata</taxon>
        <taxon>Craniata</taxon>
        <taxon>Vertebrata</taxon>
        <taxon>Euteleostomi</taxon>
        <taxon>Actinopterygii</taxon>
        <taxon>Neopterygii</taxon>
        <taxon>Teleostei</taxon>
        <taxon>Clupei</taxon>
        <taxon>Clupeiformes</taxon>
        <taxon>Clupeoidei</taxon>
        <taxon>Clupeidae</taxon>
        <taxon>Clupea</taxon>
    </lineage>
</organism>
<dbReference type="GeneID" id="105891504"/>
<dbReference type="PROSITE" id="PS51854">
    <property type="entry name" value="CSPG"/>
    <property type="match status" value="13"/>
</dbReference>
<dbReference type="GO" id="GO:0009653">
    <property type="term" value="P:anatomical structure morphogenesis"/>
    <property type="evidence" value="ECO:0007669"/>
    <property type="project" value="TreeGrafter"/>
</dbReference>
<dbReference type="InterPro" id="IPR039005">
    <property type="entry name" value="CSPG_rpt"/>
</dbReference>
<feature type="repeat" description="CSPG" evidence="5">
    <location>
        <begin position="1698"/>
        <end position="1797"/>
    </location>
</feature>
<keyword evidence="7" id="KW-0812">Transmembrane</keyword>
<evidence type="ECO:0000313" key="10">
    <source>
        <dbReference type="Proteomes" id="UP000515152"/>
    </source>
</evidence>
<feature type="repeat" description="CSPG" evidence="5">
    <location>
        <begin position="781"/>
        <end position="876"/>
    </location>
</feature>
<dbReference type="Pfam" id="PF16184">
    <property type="entry name" value="Cadherin_3"/>
    <property type="match status" value="12"/>
</dbReference>
<dbReference type="InterPro" id="IPR051561">
    <property type="entry name" value="FRAS1_ECM"/>
</dbReference>
<keyword evidence="2" id="KW-0677">Repeat</keyword>
<dbReference type="Proteomes" id="UP000515152">
    <property type="component" value="Chromosome 3"/>
</dbReference>
<feature type="repeat" description="CSPG" evidence="5">
    <location>
        <begin position="1829"/>
        <end position="1922"/>
    </location>
</feature>
<dbReference type="PROSITE" id="PS50025">
    <property type="entry name" value="LAM_G_DOMAIN"/>
    <property type="match status" value="2"/>
</dbReference>
<feature type="repeat" description="CSPG" evidence="5">
    <location>
        <begin position="1128"/>
        <end position="1219"/>
    </location>
</feature>
<feature type="compositionally biased region" description="Polar residues" evidence="6">
    <location>
        <begin position="2270"/>
        <end position="2279"/>
    </location>
</feature>
<feature type="signal peptide" evidence="8">
    <location>
        <begin position="1"/>
        <end position="23"/>
    </location>
</feature>
<feature type="repeat" description="CSPG" evidence="5">
    <location>
        <begin position="555"/>
        <end position="648"/>
    </location>
</feature>
<sequence length="2306" mass="255986">MRVLPLVACAFLALLCLPDPGRGASYFGDSFCKIHAIQDLSNFDLSLQFKTSKRSGLLLLAAGVQDYLSIELYNGKLQARMNMGFGEVVLSSSQGLQLNNLLDHHVSITLKESKFTMAVDDLFTTDTDVREGEDDLNIDIGVFLGGKDDLDASYLNHAVPPFRGCITDVKFESHQFDILASETTDCQDTKELCSDEFEAADGEAISFISPDSFVSLPTWVRTSSDIHTLELLMKTTIEDALLAFHPGRESDLIALGVVGGYLKGVVDLGNGIVALDNLKVQLDDDQWHRIRVQVDSDKFEMNVDSQSVSIPISGEDKLDLIGNLYLGGIQGKMKDVFREANYLSRMEEQVTSESFIGCLGEIKVNEKDKSLQDALVTKDVHVKCEGEDYDYSTYDEFETPTTTAPVRIRYVDVNPEERHCIPTNDMPEIFQNVTKLLDFTTLLVPEGGEAYLDINNLSPTFDIAAAGIRQSQIIFTLVNDPWYGLVDMNINSRRTKKFTLLDVVSKKIKYLHDGNERYGDQIELEVVAHSSGFLPDCLKTPRQYVLPVEIIPVNDIPQLSSGDIAITANGRTRLSPNLIKIVDSDTRCDDLIVRVIAESNTPEGYLENVQQPGESISQFTCRQLKDGLIYYIHKGGSGAGLKLMVSDGQSSSEPTTFRLSVTQPQINLVTNTGVLISQGGNSTIGIQQLAVFVTPRNGDVLYNITQPLRYGELQSTTAGNDVPRKVTYFRQSDLEQNRLRYISTDTSDQEEIVTEYVQFDVHLGQQSLTDNTFLIKITPAKVRVTNIVPLEVEAGQQTVISQAELQATVTGTTLELDSIQYILVKPPTLGTLQLQGRELTEGDTFTQQELASAHISYMPTVQIAVDVPDQFQFKVLAENQYSPMYTFPITILADSNTPVLTNERLTVLEGGENILNKEYLWIEAPNLPDYVYKILQGPQYGHLLRESPPGYPRFEGAVGVFSNEDLLLDRLIYKHDGSETGDDYFTFQAYEQTEGSVSTDKQESLSGTFRISVQSKNDHVPQRVIDKTFNVVRNGERLLTTEDILFDDNDSDFNDTHLVYVRVGILSGNIVSTADPSQALYRFTQADLRDHKVLFVHHGADRERFQLQVSDGLHKTTALLEIQAGEPYLHVVNNSIAVMDHGSTKTLNTTLLSADTNAYVQDASEIIYEVTAPPSDGRIIVSGIEASQFTQKDLKKGVVSYEHHDYSLKSKDSFSFTVRCKELSEDGIFRIKIFKQGYLSEPKVINNKNIISYEGEHTVIAQDHLKVEQPDILPTEMVYTIKDPPRLGHVVKMINDSESTVAPVLDFIQTFTQEDINKGRILYVSTSVQGYDVFTIEVSNGFTTVEDLEVQINIVPRLIPVQTFNFTVKEGGAVALSQELLNISHAFYRMANIDFIVEEAPQHGDIRYLEGDDFELSSFTWDEVKRKVVYYLHDSTETTEDSFTLTASDFENTRRSFPITFGVTVIPINDEPPLLERNTGIEVLVGEEAEITNTELNTQDADTPKDEVIYSVEVLTNGMVALKISPDESLDNFTQAQIDNGEIIFSHQGSESGGFRFTVTDGEHTSPLYQFVVTARQPTITVETGEELMVFPGTKQAISSGMLKAVTDDSGNELRYSLQKPPRRGRLIRQIQRNRFEEITTFSQAELEAGNIYYEHQMPEEPFWVVRDSLQLQSSSPSASAVLLPITVSFYAADHNVSSQLWKNKGLDVVQGQSKVIDSSRLDASNLLASLPESERGTQDVLYKVKEFPVHGRLTLGGVDLTHDAPYFLQEDVNSGDLEYQHGDSGASSDSFSFRAWLNPHSRGPSSPPQSALVLEEIFHLSLRPRDSSPPELVSLELLLEVLQGSTEVLSKQYLNTIDEDNTPDEVRFTIIKSPSNGQLINTDTNEQISEFTQEDINADRVAFVSHGSLSEGFMEFTVSDGKHHTTPYTLHIGILAHTLVLTKPAEIYVLQGDDETPITESMLKASTGGPIEEEVLYKIIGTPKYAAVMVDRQTTHAFTQKQINEGRVSVRFVASTSPRDSIPFLARSRAANVSSVLNITVKPLAKIAKDPLLPRGATVLVDGKLLDATPLADKAKTLPTFTVIQKPKSARFVKMKGEGEGEPVNTFTQKDLDDGLVALEILNNTGKQAGTDGKDEARLLLKAHGVPPAECVLPFTTAPYSPTGVYGATVIKNPKLPDSKDTHPRWRGVGPTTAAPNPGSHKTPMVSRRGTLWSILIPILIILLLLILAAVLAYYLVRRNKTGKHDVQTVATKPKNGDVSQETFRKTDPANNIPMSSMDSKEADPELLQHCRTTNPALKKNQYWV</sequence>
<evidence type="ECO:0000256" key="6">
    <source>
        <dbReference type="SAM" id="MobiDB-lite"/>
    </source>
</evidence>
<dbReference type="InterPro" id="IPR013320">
    <property type="entry name" value="ConA-like_dom_sf"/>
</dbReference>
<feature type="repeat" description="CSPG" evidence="5">
    <location>
        <begin position="1472"/>
        <end position="1562"/>
    </location>
</feature>
<evidence type="ECO:0000256" key="1">
    <source>
        <dbReference type="ARBA" id="ARBA00022729"/>
    </source>
</evidence>
<evidence type="ECO:0000256" key="3">
    <source>
        <dbReference type="ARBA" id="ARBA00023180"/>
    </source>
</evidence>
<comment type="caution">
    <text evidence="4">Lacks conserved residue(s) required for the propagation of feature annotation.</text>
</comment>
<evidence type="ECO:0000256" key="2">
    <source>
        <dbReference type="ARBA" id="ARBA00022737"/>
    </source>
</evidence>
<feature type="domain" description="Laminin G" evidence="9">
    <location>
        <begin position="18"/>
        <end position="193"/>
    </location>
</feature>
<dbReference type="PANTHER" id="PTHR45739:SF13">
    <property type="entry name" value="CHONDROITIN SULFATE PROTEOGLYCAN 4"/>
    <property type="match status" value="1"/>
</dbReference>
<dbReference type="RefSeq" id="XP_031421079.1">
    <property type="nucleotide sequence ID" value="XM_031565219.2"/>
</dbReference>
<evidence type="ECO:0000256" key="8">
    <source>
        <dbReference type="SAM" id="SignalP"/>
    </source>
</evidence>
<feature type="repeat" description="CSPG" evidence="5">
    <location>
        <begin position="1241"/>
        <end position="1341"/>
    </location>
</feature>
<feature type="repeat" description="CSPG" evidence="5">
    <location>
        <begin position="1357"/>
        <end position="1448"/>
    </location>
</feature>